<gene>
    <name evidence="3" type="ORF">EIP75_18090</name>
</gene>
<dbReference type="AlphaFoldDB" id="A0A3R8T338"/>
<dbReference type="PROSITE" id="PS50921">
    <property type="entry name" value="ANTAR"/>
    <property type="match status" value="1"/>
</dbReference>
<dbReference type="InterPro" id="IPR049021">
    <property type="entry name" value="AmiR_N"/>
</dbReference>
<dbReference type="PIRSF" id="PIRSF036382">
    <property type="entry name" value="RR_antiterm"/>
    <property type="match status" value="1"/>
</dbReference>
<organism evidence="3 4">
    <name type="scientific">Aquabacterium soli</name>
    <dbReference type="NCBI Taxonomy" id="2493092"/>
    <lineage>
        <taxon>Bacteria</taxon>
        <taxon>Pseudomonadati</taxon>
        <taxon>Pseudomonadota</taxon>
        <taxon>Betaproteobacteria</taxon>
        <taxon>Burkholderiales</taxon>
        <taxon>Aquabacterium</taxon>
    </lineage>
</organism>
<dbReference type="InterPro" id="IPR005561">
    <property type="entry name" value="ANTAR"/>
</dbReference>
<evidence type="ECO:0000313" key="3">
    <source>
        <dbReference type="EMBL" id="RRS02875.1"/>
    </source>
</evidence>
<evidence type="ECO:0000259" key="2">
    <source>
        <dbReference type="PROSITE" id="PS50921"/>
    </source>
</evidence>
<evidence type="ECO:0000313" key="4">
    <source>
        <dbReference type="Proteomes" id="UP000269265"/>
    </source>
</evidence>
<dbReference type="Proteomes" id="UP000269265">
    <property type="component" value="Unassembled WGS sequence"/>
</dbReference>
<evidence type="ECO:0000256" key="1">
    <source>
        <dbReference type="SAM" id="Coils"/>
    </source>
</evidence>
<sequence>MAAPDAKPRVSGRGKRATPDLLKKLRHLRVAVFHPKDADGEMLTGQLQRIGCHALTFWPPLEVLPDTVDVVFCAVRPELAARNYAWARAELPPAIVAVIDYENPTILDAVLELGAQAVLTTPLRSSGVLSSLVMALAVNDEMKEGRKRVARLEKKLLAANQISEAKLILMRTRQVSDTEAYRLIREQAMSKRVGTEEIASAIIQADAVLNYRERD</sequence>
<protein>
    <submittedName>
        <fullName evidence="3">ANTAR domain-containing protein</fullName>
    </submittedName>
</protein>
<reference evidence="3 4" key="1">
    <citation type="submission" date="2018-12" db="EMBL/GenBank/DDBJ databases">
        <title>The whole draft genome of Aquabacterium sp. SJQ9.</title>
        <authorList>
            <person name="Sun L."/>
            <person name="Gao X."/>
            <person name="Chen W."/>
            <person name="Huang K."/>
        </authorList>
    </citation>
    <scope>NUCLEOTIDE SEQUENCE [LARGE SCALE GENOMIC DNA]</scope>
    <source>
        <strain evidence="3 4">SJQ9</strain>
    </source>
</reference>
<dbReference type="Pfam" id="PF21332">
    <property type="entry name" value="AmiR_N"/>
    <property type="match status" value="1"/>
</dbReference>
<dbReference type="Pfam" id="PF03861">
    <property type="entry name" value="ANTAR"/>
    <property type="match status" value="1"/>
</dbReference>
<dbReference type="GO" id="GO:0003723">
    <property type="term" value="F:RNA binding"/>
    <property type="evidence" value="ECO:0007669"/>
    <property type="project" value="InterPro"/>
</dbReference>
<comment type="caution">
    <text evidence="3">The sequence shown here is derived from an EMBL/GenBank/DDBJ whole genome shotgun (WGS) entry which is preliminary data.</text>
</comment>
<dbReference type="OrthoDB" id="8720242at2"/>
<dbReference type="SMART" id="SM01012">
    <property type="entry name" value="ANTAR"/>
    <property type="match status" value="1"/>
</dbReference>
<dbReference type="InterPro" id="IPR008327">
    <property type="entry name" value="Sig_transdc_resp-reg_antiterm"/>
</dbReference>
<name>A0A3R8T338_9BURK</name>
<dbReference type="InterPro" id="IPR036388">
    <property type="entry name" value="WH-like_DNA-bd_sf"/>
</dbReference>
<feature type="domain" description="ANTAR" evidence="2">
    <location>
        <begin position="142"/>
        <end position="203"/>
    </location>
</feature>
<dbReference type="Gene3D" id="1.10.10.10">
    <property type="entry name" value="Winged helix-like DNA-binding domain superfamily/Winged helix DNA-binding domain"/>
    <property type="match status" value="1"/>
</dbReference>
<dbReference type="EMBL" id="RSED01000017">
    <property type="protein sequence ID" value="RRS02875.1"/>
    <property type="molecule type" value="Genomic_DNA"/>
</dbReference>
<dbReference type="InterPro" id="IPR011006">
    <property type="entry name" value="CheY-like_superfamily"/>
</dbReference>
<dbReference type="Gene3D" id="3.40.50.2300">
    <property type="match status" value="1"/>
</dbReference>
<proteinExistence type="predicted"/>
<dbReference type="RefSeq" id="WP_125244692.1">
    <property type="nucleotide sequence ID" value="NZ_RSED01000017.1"/>
</dbReference>
<dbReference type="SUPFAM" id="SSF52172">
    <property type="entry name" value="CheY-like"/>
    <property type="match status" value="1"/>
</dbReference>
<keyword evidence="4" id="KW-1185">Reference proteome</keyword>
<keyword evidence="1" id="KW-0175">Coiled coil</keyword>
<feature type="coiled-coil region" evidence="1">
    <location>
        <begin position="135"/>
        <end position="162"/>
    </location>
</feature>
<accession>A0A3R8T338</accession>